<keyword evidence="9" id="KW-1185">Reference proteome</keyword>
<dbReference type="Proteomes" id="UP000599312">
    <property type="component" value="Unassembled WGS sequence"/>
</dbReference>
<dbReference type="RefSeq" id="WP_196273612.1">
    <property type="nucleotide sequence ID" value="NZ_JADQDO010000017.1"/>
</dbReference>
<keyword evidence="2" id="KW-0547">Nucleotide-binding</keyword>
<dbReference type="InterPro" id="IPR027417">
    <property type="entry name" value="P-loop_NTPase"/>
</dbReference>
<evidence type="ECO:0000313" key="9">
    <source>
        <dbReference type="Proteomes" id="UP000599312"/>
    </source>
</evidence>
<evidence type="ECO:0000256" key="3">
    <source>
        <dbReference type="ARBA" id="ARBA00022840"/>
    </source>
</evidence>
<dbReference type="InterPro" id="IPR050534">
    <property type="entry name" value="Coronavir_polyprotein_1ab"/>
</dbReference>
<dbReference type="GO" id="GO:0003678">
    <property type="term" value="F:DNA helicase activity"/>
    <property type="evidence" value="ECO:0007669"/>
    <property type="project" value="UniProtKB-ARBA"/>
</dbReference>
<dbReference type="AlphaFoldDB" id="A0A931BRJ4"/>
<proteinExistence type="inferred from homology"/>
<dbReference type="EMBL" id="JADQDO010000017">
    <property type="protein sequence ID" value="MBF9235616.1"/>
    <property type="molecule type" value="Genomic_DNA"/>
</dbReference>
<accession>A0A931BRJ4</accession>
<dbReference type="SUPFAM" id="SSF52540">
    <property type="entry name" value="P-loop containing nucleoside triphosphate hydrolases"/>
    <property type="match status" value="2"/>
</dbReference>
<dbReference type="PANTHER" id="PTHR43788:SF6">
    <property type="entry name" value="DNA HELICASE B"/>
    <property type="match status" value="1"/>
</dbReference>
<dbReference type="CDD" id="cd18809">
    <property type="entry name" value="SF1_C_RecD"/>
    <property type="match status" value="1"/>
</dbReference>
<dbReference type="Gene3D" id="3.40.50.300">
    <property type="entry name" value="P-loop containing nucleotide triphosphate hydrolases"/>
    <property type="match status" value="2"/>
</dbReference>
<feature type="domain" description="MobA/MobL protein" evidence="6">
    <location>
        <begin position="17"/>
        <end position="242"/>
    </location>
</feature>
<dbReference type="Pfam" id="PF13604">
    <property type="entry name" value="AAA_30"/>
    <property type="match status" value="1"/>
</dbReference>
<feature type="domain" description="Bartonella effector protein BID" evidence="7">
    <location>
        <begin position="860"/>
        <end position="951"/>
    </location>
</feature>
<name>A0A931BRJ4_9HYPH</name>
<feature type="region of interest" description="Disordered" evidence="5">
    <location>
        <begin position="810"/>
        <end position="833"/>
    </location>
</feature>
<dbReference type="Pfam" id="PF03389">
    <property type="entry name" value="MobA_MobL"/>
    <property type="match status" value="1"/>
</dbReference>
<dbReference type="Gene3D" id="2.30.30.940">
    <property type="match status" value="1"/>
</dbReference>
<reference evidence="8" key="1">
    <citation type="submission" date="2020-11" db="EMBL/GenBank/DDBJ databases">
        <authorList>
            <person name="Kim M.K."/>
        </authorList>
    </citation>
    <scope>NUCLEOTIDE SEQUENCE</scope>
    <source>
        <strain evidence="8">BT350</strain>
    </source>
</reference>
<keyword evidence="4" id="KW-0184">Conjugation</keyword>
<dbReference type="Pfam" id="PF17841">
    <property type="entry name" value="Bep_C_terminal"/>
    <property type="match status" value="1"/>
</dbReference>
<comment type="similarity">
    <text evidence="1">Belongs to the MobA/MobL family.</text>
</comment>
<evidence type="ECO:0000256" key="1">
    <source>
        <dbReference type="ARBA" id="ARBA00010873"/>
    </source>
</evidence>
<dbReference type="InterPro" id="IPR014136">
    <property type="entry name" value="TraA_Ti"/>
</dbReference>
<protein>
    <submittedName>
        <fullName evidence="8">Ti-type conjugative transfer relaxase TraA</fullName>
    </submittedName>
</protein>
<sequence>MAIYHFRAQVLTRGAGRSAIAAAAYRHRTKMLDEQVGTSHSYNRAEDLVHEELALPADAPQWAQSLIQDRTIAQASEAFWNAVEAHETRCDAQLAKEMVIALPQELSRDENIALVRDFVDEAFTKKGMIADWVYHDKPDNPHIHVMTTLRPLTERGFGGKKVAVLDETGEPVRQNGKIKYELWAGGTERLNEWRAEWANIANLHLALAGHDTRIDHRSYKNQGIELEGTAHLGPAANAVKKKLGQLDKSHHVGAVRERNAEAIKRDPNALLQVLTSQKSVFDEKDIARAVFRYTDSPEAFERIKLLVMSSSELVTLVPEIRDPETGQLVTKPLYSTREMVASERRMAVNAELLATTSTYSVSEAFVNKALAHRSFLAEEQKEAVRHLTNPERIAAVVGFAGAGKSTMMAAAREAWEGEGYRVVGAALAGKAAEELEKSSGINGRTLASWELAWSKGKDLLQKGDVLVIDEAGMVSSKQLDRVLNHVKERGAKAVLIGDAEQLQPIEAGAAFRAITERVGYVELTGVRRQNDEWARQATVQFARGRTDEGLKTYKEKGAIAFAETRDAAKQAIISDWMASRGSGSSLVLAHTNADIYSLNQGIRNSLIEAGELGAGAEFNTARGRREFSSGDRVIFLENDREHGVKNGMIGTVTQATNGRLTVDLDIGRTVEINQIAYNNIDHGYAATIHKSQGSTIDRTYVLATPGMDRHLTYVAMSRHKESAGLYAAKEDFESYNVLAERLSRSGTKTTTLDYIERAEFAARRGYETALSITPTFTAFVEKQRAWIAGQADRLQRTWERLETALGKVATRGVEETISPSNTPTPTPRPEVTETAERAPLFRAVTSFDRTVKEEAEAQVRTSPAYIDMLDKVKEAAARIYRNPVEAANRIEATLLKARDPEKVAAVLSSSPDRAGELRGSDKLADGMKARKERQEALSQVLGLTATVRQLGSVYDLGLKQGETMETRRRERMAIEVPDLSPTARSVLQGLEQERQKGGEAYRLALSKLESRPEVSAEIGRFNEAVERRFGPDGFTNQRTLADRLVPAEDRGKLEFSRSTLAAAQRLNHEQRTIQNKAKTRDPSLSR</sequence>
<gene>
    <name evidence="8" type="primary">traA</name>
    <name evidence="8" type="ORF">I2H38_19830</name>
</gene>
<dbReference type="PANTHER" id="PTHR43788">
    <property type="entry name" value="DNA2/NAM7 HELICASE FAMILY MEMBER"/>
    <property type="match status" value="1"/>
</dbReference>
<evidence type="ECO:0000259" key="6">
    <source>
        <dbReference type="Pfam" id="PF03389"/>
    </source>
</evidence>
<evidence type="ECO:0000313" key="8">
    <source>
        <dbReference type="EMBL" id="MBF9235616.1"/>
    </source>
</evidence>
<evidence type="ECO:0000259" key="7">
    <source>
        <dbReference type="Pfam" id="PF17841"/>
    </source>
</evidence>
<evidence type="ECO:0000256" key="5">
    <source>
        <dbReference type="SAM" id="MobiDB-lite"/>
    </source>
</evidence>
<dbReference type="Gene3D" id="3.30.930.30">
    <property type="match status" value="1"/>
</dbReference>
<dbReference type="NCBIfam" id="TIGR02768">
    <property type="entry name" value="TraA_Ti"/>
    <property type="match status" value="1"/>
</dbReference>
<dbReference type="NCBIfam" id="NF041496">
    <property type="entry name" value="MobQ"/>
    <property type="match status" value="1"/>
</dbReference>
<keyword evidence="3" id="KW-0067">ATP-binding</keyword>
<dbReference type="InterPro" id="IPR005053">
    <property type="entry name" value="MobA_MobL"/>
</dbReference>
<evidence type="ECO:0000256" key="4">
    <source>
        <dbReference type="ARBA" id="ARBA00022971"/>
    </source>
</evidence>
<organism evidence="8 9">
    <name type="scientific">Microvirga alba</name>
    <dbReference type="NCBI Taxonomy" id="2791025"/>
    <lineage>
        <taxon>Bacteria</taxon>
        <taxon>Pseudomonadati</taxon>
        <taxon>Pseudomonadota</taxon>
        <taxon>Alphaproteobacteria</taxon>
        <taxon>Hyphomicrobiales</taxon>
        <taxon>Methylobacteriaceae</taxon>
        <taxon>Microvirga</taxon>
    </lineage>
</organism>
<comment type="caution">
    <text evidence="8">The sequence shown here is derived from an EMBL/GenBank/DDBJ whole genome shotgun (WGS) entry which is preliminary data.</text>
</comment>
<dbReference type="GO" id="GO:0005524">
    <property type="term" value="F:ATP binding"/>
    <property type="evidence" value="ECO:0007669"/>
    <property type="project" value="UniProtKB-KW"/>
</dbReference>
<dbReference type="CDD" id="cd17933">
    <property type="entry name" value="DEXSc_RecD-like"/>
    <property type="match status" value="1"/>
</dbReference>
<dbReference type="InterPro" id="IPR041533">
    <property type="entry name" value="Bep_BID"/>
</dbReference>
<evidence type="ECO:0000256" key="2">
    <source>
        <dbReference type="ARBA" id="ARBA00022741"/>
    </source>
</evidence>